<sequence>MGSKQFGEMQGPDIPGKQWVRLTSRGDSLAMLVSDKCMTCIYEMKQEGSWSKVFTVQPCIDAAHLPKNIWENDKIVFELIETSQLVLYDPTTSQVTDLGIQLRLIGCCVFNYQESLAQITKGNESQEPDNTDRANEVVQLLGGRMIVNVTVGAKEERMMMTRMRTVVDIFCLGYPDILTVNSQLIPRNPHMTRPKSTRKGNSFLRGI</sequence>
<evidence type="ECO:0000256" key="1">
    <source>
        <dbReference type="SAM" id="MobiDB-lite"/>
    </source>
</evidence>
<dbReference type="EMBL" id="JAIVGD010000015">
    <property type="protein sequence ID" value="KAH0758477.1"/>
    <property type="molecule type" value="Genomic_DNA"/>
</dbReference>
<dbReference type="Proteomes" id="UP000826656">
    <property type="component" value="Unassembled WGS sequence"/>
</dbReference>
<keyword evidence="3" id="KW-1185">Reference proteome</keyword>
<proteinExistence type="predicted"/>
<feature type="region of interest" description="Disordered" evidence="1">
    <location>
        <begin position="188"/>
        <end position="207"/>
    </location>
</feature>
<accession>A0ABQ7V331</accession>
<evidence type="ECO:0000313" key="2">
    <source>
        <dbReference type="EMBL" id="KAH0758477.1"/>
    </source>
</evidence>
<organism evidence="2 3">
    <name type="scientific">Solanum tuberosum</name>
    <name type="common">Potato</name>
    <dbReference type="NCBI Taxonomy" id="4113"/>
    <lineage>
        <taxon>Eukaryota</taxon>
        <taxon>Viridiplantae</taxon>
        <taxon>Streptophyta</taxon>
        <taxon>Embryophyta</taxon>
        <taxon>Tracheophyta</taxon>
        <taxon>Spermatophyta</taxon>
        <taxon>Magnoliopsida</taxon>
        <taxon>eudicotyledons</taxon>
        <taxon>Gunneridae</taxon>
        <taxon>Pentapetalae</taxon>
        <taxon>asterids</taxon>
        <taxon>lamiids</taxon>
        <taxon>Solanales</taxon>
        <taxon>Solanaceae</taxon>
        <taxon>Solanoideae</taxon>
        <taxon>Solaneae</taxon>
        <taxon>Solanum</taxon>
    </lineage>
</organism>
<name>A0ABQ7V331_SOLTU</name>
<comment type="caution">
    <text evidence="2">The sequence shown here is derived from an EMBL/GenBank/DDBJ whole genome shotgun (WGS) entry which is preliminary data.</text>
</comment>
<reference evidence="2 3" key="1">
    <citation type="journal article" date="2021" name="bioRxiv">
        <title>Chromosome-scale and haplotype-resolved genome assembly of a tetraploid potato cultivar.</title>
        <authorList>
            <person name="Sun H."/>
            <person name="Jiao W.-B."/>
            <person name="Krause K."/>
            <person name="Campoy J.A."/>
            <person name="Goel M."/>
            <person name="Folz-Donahue K."/>
            <person name="Kukat C."/>
            <person name="Huettel B."/>
            <person name="Schneeberger K."/>
        </authorList>
    </citation>
    <scope>NUCLEOTIDE SEQUENCE [LARGE SCALE GENOMIC DNA]</scope>
    <source>
        <strain evidence="2">SolTubOtavaFocal</strain>
        <tissue evidence="2">Leaves</tissue>
    </source>
</reference>
<gene>
    <name evidence="2" type="ORF">KY290_021970</name>
</gene>
<protein>
    <submittedName>
        <fullName evidence="2">Uncharacterized protein</fullName>
    </submittedName>
</protein>
<evidence type="ECO:0000313" key="3">
    <source>
        <dbReference type="Proteomes" id="UP000826656"/>
    </source>
</evidence>